<dbReference type="InterPro" id="IPR025366">
    <property type="entry name" value="DUF4270"/>
</dbReference>
<evidence type="ECO:0000313" key="2">
    <source>
        <dbReference type="Proteomes" id="UP000190065"/>
    </source>
</evidence>
<evidence type="ECO:0000313" key="1">
    <source>
        <dbReference type="EMBL" id="SJZ88249.1"/>
    </source>
</evidence>
<dbReference type="EMBL" id="FUXK01000013">
    <property type="protein sequence ID" value="SJZ88249.1"/>
    <property type="molecule type" value="Genomic_DNA"/>
</dbReference>
<dbReference type="PROSITE" id="PS51257">
    <property type="entry name" value="PROKAR_LIPOPROTEIN"/>
    <property type="match status" value="1"/>
</dbReference>
<dbReference type="RefSeq" id="WP_025071286.1">
    <property type="nucleotide sequence ID" value="NZ_CALIMT010000083.1"/>
</dbReference>
<dbReference type="Pfam" id="PF14092">
    <property type="entry name" value="DUF4270"/>
    <property type="match status" value="1"/>
</dbReference>
<name>A0A1T4P9W6_9BACT</name>
<dbReference type="AlphaFoldDB" id="A0A1T4P9W6"/>
<evidence type="ECO:0008006" key="3">
    <source>
        <dbReference type="Google" id="ProtNLM"/>
    </source>
</evidence>
<organism evidence="1 2">
    <name type="scientific">Segatella oulorum</name>
    <dbReference type="NCBI Taxonomy" id="28136"/>
    <lineage>
        <taxon>Bacteria</taxon>
        <taxon>Pseudomonadati</taxon>
        <taxon>Bacteroidota</taxon>
        <taxon>Bacteroidia</taxon>
        <taxon>Bacteroidales</taxon>
        <taxon>Prevotellaceae</taxon>
        <taxon>Segatella</taxon>
    </lineage>
</organism>
<reference evidence="1 2" key="1">
    <citation type="submission" date="2017-02" db="EMBL/GenBank/DDBJ databases">
        <authorList>
            <person name="Peterson S.W."/>
        </authorList>
    </citation>
    <scope>NUCLEOTIDE SEQUENCE [LARGE SCALE GENOMIC DNA]</scope>
    <source>
        <strain evidence="1 2">ATCC 43324</strain>
    </source>
</reference>
<proteinExistence type="predicted"/>
<protein>
    <recommendedName>
        <fullName evidence="3">DUF4270 domain-containing protein</fullName>
    </recommendedName>
</protein>
<sequence>MKFRNIVTGLCVAMAFIACDDNTGNMGLDITDGSDILSVSTDSFVVHSQSVAAGPSIARNANGYLGQFTDPETNAPITANFMTQFATLENFSLPTIDKIASKVGGTIVADSCELRLFYENGVGDSLAPLRVSMFEMSQPLNQNQTYTTAFNPVTAGLVTTSVPMATKTFTLLDQSVSAAERAKKDYSPSIRLQLNQPYQDANGNTYNNYGTYLMQQYYQHPAYFRNTYYFINHVVPGFYFKITNGTGAVAKIYNAMLQVYYRYNANGKVRTGVATFGGTQEVKQVTQIINQPATLTTLLNDNTGTYLKTPAGILTELTLPVDNIMLGHENDSINAAKITLQRINNTSPSGYALQAPQQVLMVERDSLQSFFDHHQVTDYKNSFTTTLSNNGYTFSNIGSLVRSMYTKRQKGSTSPHWNKVVIIPVTTTTMQVQENGYNNLLITGVYNDLNIRSTKLVGGTTPLRITVIYSRFK</sequence>
<dbReference type="STRING" id="28136.SAMN02745202_01357"/>
<accession>A0A1T4P9W6</accession>
<gene>
    <name evidence="1" type="ORF">SAMN02745202_01357</name>
</gene>
<dbReference type="eggNOG" id="ENOG502ZBIE">
    <property type="taxonomic scope" value="Bacteria"/>
</dbReference>
<dbReference type="Proteomes" id="UP000190065">
    <property type="component" value="Unassembled WGS sequence"/>
</dbReference>